<evidence type="ECO:0000313" key="3">
    <source>
        <dbReference type="Proteomes" id="UP001147695"/>
    </source>
</evidence>
<gene>
    <name evidence="2" type="ORF">N7452_011045</name>
</gene>
<dbReference type="EMBL" id="JAPZBQ010000006">
    <property type="protein sequence ID" value="KAJ5322756.1"/>
    <property type="molecule type" value="Genomic_DNA"/>
</dbReference>
<accession>A0A9W9U6H3</accession>
<feature type="compositionally biased region" description="Basic and acidic residues" evidence="1">
    <location>
        <begin position="21"/>
        <end position="35"/>
    </location>
</feature>
<organism evidence="2 3">
    <name type="scientific">Penicillium brevicompactum</name>
    <dbReference type="NCBI Taxonomy" id="5074"/>
    <lineage>
        <taxon>Eukaryota</taxon>
        <taxon>Fungi</taxon>
        <taxon>Dikarya</taxon>
        <taxon>Ascomycota</taxon>
        <taxon>Pezizomycotina</taxon>
        <taxon>Eurotiomycetes</taxon>
        <taxon>Eurotiomycetidae</taxon>
        <taxon>Eurotiales</taxon>
        <taxon>Aspergillaceae</taxon>
        <taxon>Penicillium</taxon>
    </lineage>
</organism>
<feature type="region of interest" description="Disordered" evidence="1">
    <location>
        <begin position="15"/>
        <end position="35"/>
    </location>
</feature>
<proteinExistence type="predicted"/>
<sequence>MPLYHKGIAGPLETTRVGSVARERNDAKHGWKTKRSDSNWANFGVAYLSLNAENPLAVSTLVCRARWRPPLAIDAALLDKVRALEFVKPRADGETIVDGS</sequence>
<dbReference type="Proteomes" id="UP001147695">
    <property type="component" value="Unassembled WGS sequence"/>
</dbReference>
<reference evidence="2" key="1">
    <citation type="submission" date="2022-12" db="EMBL/GenBank/DDBJ databases">
        <authorList>
            <person name="Petersen C."/>
        </authorList>
    </citation>
    <scope>NUCLEOTIDE SEQUENCE</scope>
    <source>
        <strain evidence="2">IBT 35673</strain>
    </source>
</reference>
<dbReference type="AlphaFoldDB" id="A0A9W9U6H3"/>
<name>A0A9W9U6H3_PENBR</name>
<protein>
    <submittedName>
        <fullName evidence="2">Uncharacterized protein</fullName>
    </submittedName>
</protein>
<evidence type="ECO:0000256" key="1">
    <source>
        <dbReference type="SAM" id="MobiDB-lite"/>
    </source>
</evidence>
<comment type="caution">
    <text evidence="2">The sequence shown here is derived from an EMBL/GenBank/DDBJ whole genome shotgun (WGS) entry which is preliminary data.</text>
</comment>
<evidence type="ECO:0000313" key="2">
    <source>
        <dbReference type="EMBL" id="KAJ5322756.1"/>
    </source>
</evidence>
<reference evidence="2" key="2">
    <citation type="journal article" date="2023" name="IMA Fungus">
        <title>Comparative genomic study of the Penicillium genus elucidates a diverse pangenome and 15 lateral gene transfer events.</title>
        <authorList>
            <person name="Petersen C."/>
            <person name="Sorensen T."/>
            <person name="Nielsen M.R."/>
            <person name="Sondergaard T.E."/>
            <person name="Sorensen J.L."/>
            <person name="Fitzpatrick D.A."/>
            <person name="Frisvad J.C."/>
            <person name="Nielsen K.L."/>
        </authorList>
    </citation>
    <scope>NUCLEOTIDE SEQUENCE</scope>
    <source>
        <strain evidence="2">IBT 35673</strain>
    </source>
</reference>